<keyword evidence="5" id="KW-0175">Coiled coil</keyword>
<dbReference type="InterPro" id="IPR011989">
    <property type="entry name" value="ARM-like"/>
</dbReference>
<evidence type="ECO:0000256" key="1">
    <source>
        <dbReference type="ARBA" id="ARBA00016427"/>
    </source>
</evidence>
<dbReference type="SMART" id="SM00025">
    <property type="entry name" value="Pumilio"/>
    <property type="match status" value="3"/>
</dbReference>
<dbReference type="PANTHER" id="PTHR13102">
    <property type="entry name" value="NUCLEOLAR PROTEIN 9"/>
    <property type="match status" value="1"/>
</dbReference>
<dbReference type="GO" id="GO:0000056">
    <property type="term" value="P:ribosomal small subunit export from nucleus"/>
    <property type="evidence" value="ECO:0007669"/>
    <property type="project" value="TreeGrafter"/>
</dbReference>
<accession>A0AA39J6A3</accession>
<dbReference type="InterPro" id="IPR001313">
    <property type="entry name" value="Pumilio_RNA-bd_rpt"/>
</dbReference>
<evidence type="ECO:0000256" key="5">
    <source>
        <dbReference type="SAM" id="Coils"/>
    </source>
</evidence>
<reference evidence="7" key="1">
    <citation type="submission" date="2023-06" db="EMBL/GenBank/DDBJ databases">
        <authorList>
            <consortium name="Lawrence Berkeley National Laboratory"/>
            <person name="Ahrendt S."/>
            <person name="Sahu N."/>
            <person name="Indic B."/>
            <person name="Wong-Bajracharya J."/>
            <person name="Merenyi Z."/>
            <person name="Ke H.-M."/>
            <person name="Monk M."/>
            <person name="Kocsube S."/>
            <person name="Drula E."/>
            <person name="Lipzen A."/>
            <person name="Balint B."/>
            <person name="Henrissat B."/>
            <person name="Andreopoulos B."/>
            <person name="Martin F.M."/>
            <person name="Harder C.B."/>
            <person name="Rigling D."/>
            <person name="Ford K.L."/>
            <person name="Foster G.D."/>
            <person name="Pangilinan J."/>
            <person name="Papanicolaou A."/>
            <person name="Barry K."/>
            <person name="LaButti K."/>
            <person name="Viragh M."/>
            <person name="Koriabine M."/>
            <person name="Yan M."/>
            <person name="Riley R."/>
            <person name="Champramary S."/>
            <person name="Plett K.L."/>
            <person name="Tsai I.J."/>
            <person name="Slot J."/>
            <person name="Sipos G."/>
            <person name="Plett J."/>
            <person name="Nagy L.G."/>
            <person name="Grigoriev I.V."/>
        </authorList>
    </citation>
    <scope>NUCLEOTIDE SEQUENCE</scope>
    <source>
        <strain evidence="7">CCBAS 213</strain>
    </source>
</reference>
<dbReference type="AlphaFoldDB" id="A0AA39J6A3"/>
<feature type="compositionally biased region" description="Basic residues" evidence="6">
    <location>
        <begin position="1"/>
        <end position="14"/>
    </location>
</feature>
<keyword evidence="2" id="KW-0677">Repeat</keyword>
<evidence type="ECO:0000256" key="6">
    <source>
        <dbReference type="SAM" id="MobiDB-lite"/>
    </source>
</evidence>
<dbReference type="GO" id="GO:0003723">
    <property type="term" value="F:RNA binding"/>
    <property type="evidence" value="ECO:0007669"/>
    <property type="project" value="InterPro"/>
</dbReference>
<evidence type="ECO:0000313" key="7">
    <source>
        <dbReference type="EMBL" id="KAK0436046.1"/>
    </source>
</evidence>
<proteinExistence type="predicted"/>
<protein>
    <recommendedName>
        <fullName evidence="1">Nucleolar protein 9</fullName>
    </recommendedName>
    <alternativeName>
        <fullName evidence="3 4">Pumilio domain-containing protein NOP9</fullName>
    </alternativeName>
</protein>
<evidence type="ECO:0000256" key="2">
    <source>
        <dbReference type="ARBA" id="ARBA00022737"/>
    </source>
</evidence>
<dbReference type="Proteomes" id="UP001175211">
    <property type="component" value="Unassembled WGS sequence"/>
</dbReference>
<dbReference type="EMBL" id="JAUEPS010000132">
    <property type="protein sequence ID" value="KAK0436046.1"/>
    <property type="molecule type" value="Genomic_DNA"/>
</dbReference>
<dbReference type="GO" id="GO:0030688">
    <property type="term" value="C:preribosome, small subunit precursor"/>
    <property type="evidence" value="ECO:0007669"/>
    <property type="project" value="TreeGrafter"/>
</dbReference>
<dbReference type="SUPFAM" id="SSF48371">
    <property type="entry name" value="ARM repeat"/>
    <property type="match status" value="2"/>
</dbReference>
<evidence type="ECO:0000256" key="3">
    <source>
        <dbReference type="ARBA" id="ARBA00030932"/>
    </source>
</evidence>
<evidence type="ECO:0000256" key="4">
    <source>
        <dbReference type="ARBA" id="ARBA00031929"/>
    </source>
</evidence>
<dbReference type="GeneID" id="85351806"/>
<feature type="region of interest" description="Disordered" evidence="6">
    <location>
        <begin position="1"/>
        <end position="42"/>
    </location>
</feature>
<dbReference type="Gene3D" id="1.25.10.10">
    <property type="entry name" value="Leucine-rich Repeat Variant"/>
    <property type="match status" value="2"/>
</dbReference>
<organism evidence="7 8">
    <name type="scientific">Armillaria tabescens</name>
    <name type="common">Ringless honey mushroom</name>
    <name type="synonym">Agaricus tabescens</name>
    <dbReference type="NCBI Taxonomy" id="1929756"/>
    <lineage>
        <taxon>Eukaryota</taxon>
        <taxon>Fungi</taxon>
        <taxon>Dikarya</taxon>
        <taxon>Basidiomycota</taxon>
        <taxon>Agaricomycotina</taxon>
        <taxon>Agaricomycetes</taxon>
        <taxon>Agaricomycetidae</taxon>
        <taxon>Agaricales</taxon>
        <taxon>Marasmiineae</taxon>
        <taxon>Physalacriaceae</taxon>
        <taxon>Desarmillaria</taxon>
    </lineage>
</organism>
<dbReference type="GO" id="GO:0000480">
    <property type="term" value="P:endonucleolytic cleavage in 5'-ETS of tricistronic rRNA transcript (SSU-rRNA, 5.8S rRNA, LSU-rRNA)"/>
    <property type="evidence" value="ECO:0007669"/>
    <property type="project" value="TreeGrafter"/>
</dbReference>
<sequence>MPHENRKRGKKHKKPAPDADTEQQQHSTEPEPKVEAGPSWIIPNPQQEQEQDLEALFGYLDVDVKAYFQTVDMQMQQWQDREVEVDDEGKCAVRKGRRKLIFCICLEKHSFFLAALTEMTGKEKQLATDPECLVVLERIVHSMDDFVRRVFLDSLTGLYETLARHQFASHVCQTLLKVSGETVSREMGILPEIPQGDAKKRHLPMITELVLDLCDIRSELLPVLPLLLHDTFGSHIICMLALLLSPISNTHTQSQTSKRSKSWKGKQGEMWSLFKSEKGEERKGERPRSFREAARKVVGAFREGMSDNEVWACAGSKVVCPGLDVLIEVEAKHGMSNESRSLMDRVLVGMVMNSLMPTTESDYIHTLLQDATLSHLLETIIIQSPQPVFDVLWCTYLCPENGSVEWLATHAVSNYVLAQAMGRVNPTQLGAMVEVGGGGEDVWGALKGAFGCEEVDEAEVLIRAVMSLKMVEVCVCPYWLYSAHVCRGIGLQVHEYTSRAKCTGSIVIAVHAASEGSIQHWDHREVSQQYSPRFLNSNFFFFSILSLPITSLIPLTQHPISSCVLNVFLDSPTVPHKAKRQLVLGFLGHFHELVDDRIGSQVGERCWGWSDMYMKEKIAWSMMDYEQSVAASFYGRFFIRALNLYVLKKRLGEWRDLVGKAKEKKEDVEPAVEVEQEAEKLKQKWKQEKEKEKDEIEMVFKKVRKKGTLEGDLKEKQEKHAGVLDDRVMEAIRSAPGEGKKKRKW</sequence>
<gene>
    <name evidence="7" type="ORF">EV420DRAFT_1281317</name>
</gene>
<dbReference type="PANTHER" id="PTHR13102:SF0">
    <property type="entry name" value="NUCLEOLAR PROTEIN 9"/>
    <property type="match status" value="1"/>
</dbReference>
<evidence type="ECO:0000313" key="8">
    <source>
        <dbReference type="Proteomes" id="UP001175211"/>
    </source>
</evidence>
<dbReference type="InterPro" id="IPR016024">
    <property type="entry name" value="ARM-type_fold"/>
</dbReference>
<dbReference type="GO" id="GO:0000447">
    <property type="term" value="P:endonucleolytic cleavage in ITS1 to separate SSU-rRNA from 5.8S rRNA and LSU-rRNA from tricistronic rRNA transcript (SSU-rRNA, 5.8S rRNA, LSU-rRNA)"/>
    <property type="evidence" value="ECO:0007669"/>
    <property type="project" value="TreeGrafter"/>
</dbReference>
<dbReference type="InterPro" id="IPR040000">
    <property type="entry name" value="NOP9"/>
</dbReference>
<dbReference type="GO" id="GO:0030686">
    <property type="term" value="C:90S preribosome"/>
    <property type="evidence" value="ECO:0007669"/>
    <property type="project" value="TreeGrafter"/>
</dbReference>
<keyword evidence="8" id="KW-1185">Reference proteome</keyword>
<comment type="caution">
    <text evidence="7">The sequence shown here is derived from an EMBL/GenBank/DDBJ whole genome shotgun (WGS) entry which is preliminary data.</text>
</comment>
<dbReference type="GO" id="GO:0005730">
    <property type="term" value="C:nucleolus"/>
    <property type="evidence" value="ECO:0007669"/>
    <property type="project" value="TreeGrafter"/>
</dbReference>
<dbReference type="GO" id="GO:0000472">
    <property type="term" value="P:endonucleolytic cleavage to generate mature 5'-end of SSU-rRNA from (SSU-rRNA, 5.8S rRNA, LSU-rRNA)"/>
    <property type="evidence" value="ECO:0007669"/>
    <property type="project" value="TreeGrafter"/>
</dbReference>
<feature type="coiled-coil region" evidence="5">
    <location>
        <begin position="671"/>
        <end position="706"/>
    </location>
</feature>
<dbReference type="Pfam" id="PF22493">
    <property type="entry name" value="PUF_NOP9"/>
    <property type="match status" value="2"/>
</dbReference>
<name>A0AA39J6A3_ARMTA</name>
<dbReference type="RefSeq" id="XP_060322153.1">
    <property type="nucleotide sequence ID" value="XM_060468258.1"/>
</dbReference>